<dbReference type="EMBL" id="CP050471">
    <property type="protein sequence ID" value="UTZ33601.1"/>
    <property type="molecule type" value="Genomic_DNA"/>
</dbReference>
<keyword evidence="3" id="KW-1185">Reference proteome</keyword>
<dbReference type="RefSeq" id="WP_255904353.1">
    <property type="nucleotide sequence ID" value="NZ_CP050471.1"/>
</dbReference>
<organism evidence="2 3">
    <name type="scientific">Vibrio campbellii</name>
    <dbReference type="NCBI Taxonomy" id="680"/>
    <lineage>
        <taxon>Bacteria</taxon>
        <taxon>Pseudomonadati</taxon>
        <taxon>Pseudomonadota</taxon>
        <taxon>Gammaproteobacteria</taxon>
        <taxon>Vibrionales</taxon>
        <taxon>Vibrionaceae</taxon>
        <taxon>Vibrio</taxon>
    </lineage>
</organism>
<feature type="domain" description="Replication-associated protein ORF2/G2P" evidence="1">
    <location>
        <begin position="384"/>
        <end position="471"/>
    </location>
</feature>
<sequence length="707" mass="80854">MKQSDLLYVAGATMPLDRIKRNDASYHAGFLGSKIHSDQEQALLDSGLVKKIPVYDRVSNRKSRRERDLETRTEFFKAKNYCSKHDREAAARIAEKYRLVKGCKSPTREFRVRKERQIRIIRGLAKSLRPRTVFSSAEATFNHHDLYETTERSTPAILNQNGKRARGETGRIPISMQLMHRSWNDTYKFQAVTETPSSAAPAANVGERFSEKLTSRSVSKIFESGAYVAACHGGFSTFLTLTFTQAQRLAIFGGMLGAEECRAMGANHPIMYKRNMVTVHPKADEKKIWHPITDIGGEYWTVPSKENRLPRIMNLGGVIAGPYCDIKQKPEQEFTMEKTLETTIGREVSRFIDAAKKMYQRGWVADHTTQVDSESGQKYSDLTNEKVAKYVQPSDVGPTNKAADFHYIWVAECPANEHGEPNPHVHLLLRWTVPDHLFSPWAKRLEKIWGHGFAKLERIKKPKAAGSYIIKAVGYAAKGENADQGLIKGNRYNIAKCSRAPAWETLASFEAGNMTAIIKELGYKLDQWKKPIKRQIRKLQAAKAQTIKAKSIAKQQSKPEDYQNRLYQRIIRLEKQAEKLNKTIKERGVHVSSTNRFCITFEGEGAKQKVDDFMYWAAGARGWTLNCRDVDLSDIKQIAINFYQPEYLRFKDNQSYWQSLLNEPVPHFEIDENEHSYWNGIAEDYLEGRLMPMLNEEKLCRNLKAKN</sequence>
<evidence type="ECO:0000313" key="3">
    <source>
        <dbReference type="Proteomes" id="UP001059912"/>
    </source>
</evidence>
<reference evidence="2" key="1">
    <citation type="submission" date="2020-03" db="EMBL/GenBank/DDBJ databases">
        <title>Five strains of Vibrio campbellii isolated from Mariana Trench.</title>
        <authorList>
            <person name="Liang J."/>
            <person name="Zhang X.-H."/>
        </authorList>
    </citation>
    <scope>NUCLEOTIDE SEQUENCE</scope>
    <source>
        <strain evidence="2">LJC013</strain>
    </source>
</reference>
<dbReference type="InterPro" id="IPR056906">
    <property type="entry name" value="ORF2/G2P_dom"/>
</dbReference>
<protein>
    <recommendedName>
        <fullName evidence="1">Replication-associated protein ORF2/G2P domain-containing protein</fullName>
    </recommendedName>
</protein>
<dbReference type="Pfam" id="PF23343">
    <property type="entry name" value="REP_ORF2-G2P"/>
    <property type="match status" value="1"/>
</dbReference>
<accession>A0ABY5IL73</accession>
<gene>
    <name evidence="2" type="ORF">HB762_20225</name>
</gene>
<name>A0ABY5IL73_9VIBR</name>
<evidence type="ECO:0000259" key="1">
    <source>
        <dbReference type="Pfam" id="PF23343"/>
    </source>
</evidence>
<dbReference type="Proteomes" id="UP001059912">
    <property type="component" value="Chromosome 2"/>
</dbReference>
<proteinExistence type="predicted"/>
<evidence type="ECO:0000313" key="2">
    <source>
        <dbReference type="EMBL" id="UTZ33601.1"/>
    </source>
</evidence>